<feature type="compositionally biased region" description="Basic and acidic residues" evidence="1">
    <location>
        <begin position="510"/>
        <end position="538"/>
    </location>
</feature>
<protein>
    <recommendedName>
        <fullName evidence="4">NTF2 domain-containing protein</fullName>
    </recommendedName>
</protein>
<feature type="region of interest" description="Disordered" evidence="1">
    <location>
        <begin position="465"/>
        <end position="538"/>
    </location>
</feature>
<feature type="compositionally biased region" description="Basic and acidic residues" evidence="1">
    <location>
        <begin position="194"/>
        <end position="209"/>
    </location>
</feature>
<feature type="compositionally biased region" description="Low complexity" evidence="1">
    <location>
        <begin position="184"/>
        <end position="193"/>
    </location>
</feature>
<gene>
    <name evidence="2" type="ORF">BT63DRAFT_395951</name>
</gene>
<proteinExistence type="predicted"/>
<feature type="compositionally biased region" description="Polar residues" evidence="1">
    <location>
        <begin position="413"/>
        <end position="425"/>
    </location>
</feature>
<evidence type="ECO:0000313" key="2">
    <source>
        <dbReference type="EMBL" id="KAF2675324.1"/>
    </source>
</evidence>
<dbReference type="InterPro" id="IPR032710">
    <property type="entry name" value="NTF2-like_dom_sf"/>
</dbReference>
<name>A0A6A6UWG9_9PEZI</name>
<dbReference type="SUPFAM" id="SSF54427">
    <property type="entry name" value="NTF2-like"/>
    <property type="match status" value="1"/>
</dbReference>
<evidence type="ECO:0000256" key="1">
    <source>
        <dbReference type="SAM" id="MobiDB-lite"/>
    </source>
</evidence>
<reference evidence="2" key="1">
    <citation type="journal article" date="2020" name="Stud. Mycol.">
        <title>101 Dothideomycetes genomes: a test case for predicting lifestyles and emergence of pathogens.</title>
        <authorList>
            <person name="Haridas S."/>
            <person name="Albert R."/>
            <person name="Binder M."/>
            <person name="Bloem J."/>
            <person name="Labutti K."/>
            <person name="Salamov A."/>
            <person name="Andreopoulos B."/>
            <person name="Baker S."/>
            <person name="Barry K."/>
            <person name="Bills G."/>
            <person name="Bluhm B."/>
            <person name="Cannon C."/>
            <person name="Castanera R."/>
            <person name="Culley D."/>
            <person name="Daum C."/>
            <person name="Ezra D."/>
            <person name="Gonzalez J."/>
            <person name="Henrissat B."/>
            <person name="Kuo A."/>
            <person name="Liang C."/>
            <person name="Lipzen A."/>
            <person name="Lutzoni F."/>
            <person name="Magnuson J."/>
            <person name="Mondo S."/>
            <person name="Nolan M."/>
            <person name="Ohm R."/>
            <person name="Pangilinan J."/>
            <person name="Park H.-J."/>
            <person name="Ramirez L."/>
            <person name="Alfaro M."/>
            <person name="Sun H."/>
            <person name="Tritt A."/>
            <person name="Yoshinaga Y."/>
            <person name="Zwiers L.-H."/>
            <person name="Turgeon B."/>
            <person name="Goodwin S."/>
            <person name="Spatafora J."/>
            <person name="Crous P."/>
            <person name="Grigoriev I."/>
        </authorList>
    </citation>
    <scope>NUCLEOTIDE SEQUENCE</scope>
    <source>
        <strain evidence="2">CBS 115976</strain>
    </source>
</reference>
<dbReference type="AlphaFoldDB" id="A0A6A6UWG9"/>
<evidence type="ECO:0000313" key="3">
    <source>
        <dbReference type="Proteomes" id="UP000799302"/>
    </source>
</evidence>
<feature type="region of interest" description="Disordered" evidence="1">
    <location>
        <begin position="331"/>
        <end position="425"/>
    </location>
</feature>
<dbReference type="Gene3D" id="3.10.450.50">
    <property type="match status" value="1"/>
</dbReference>
<feature type="region of interest" description="Disordered" evidence="1">
    <location>
        <begin position="161"/>
        <end position="274"/>
    </location>
</feature>
<dbReference type="EMBL" id="MU004230">
    <property type="protein sequence ID" value="KAF2675324.1"/>
    <property type="molecule type" value="Genomic_DNA"/>
</dbReference>
<dbReference type="Proteomes" id="UP000799302">
    <property type="component" value="Unassembled WGS sequence"/>
</dbReference>
<accession>A0A6A6UWG9</accession>
<keyword evidence="3" id="KW-1185">Reference proteome</keyword>
<dbReference type="OrthoDB" id="1162399at2759"/>
<sequence>MTLLQSYTQFLGSPTPDVLADAATINYIPTLTTISEPAAIIKHLAAQAKVLTKKTEKVIHAFESDCNLCAEVETHIEFVTGGGALLPGLDDNFLADKTVVFPMIHIVQFDFSGKITQIRLYWDQASLLKNIEVIGSRGKNWPIRDGKDQLRLVAGGVANYSQNSAPSHSRRSTASKASNEGRSHASSVSTSANSERRNLHDILNQRDDSNEQTTPRKFGPGVAPRMSAKPASRDLADILAGQNEDFVPGSPSDRPVSPRKNSNGAKSGAGKNYRPMRLFDENEEAAKSPVKTNANPRKYNHFEFGDGEAAAEVKVQPRPKHASQWGFEDFTTPAKAPSKIQPHAQRTMTWSDDEGADVSPVQRPVVHHERPDSHAHFSITDEATPEPKRPSSKHNDALTVSQGNSVTEEEDPTTATKKQPLRTVTNVDLDHRNKDFGHHFEMADNSPLPARTTAPVEPNRARVVKGMGPNWNMYDQSPNSDSRKENQYRIKTGGDGMGGRKGAQPIWEFDDVKPAEPPAPRRVEKPKETDQGGRFWEF</sequence>
<evidence type="ECO:0008006" key="4">
    <source>
        <dbReference type="Google" id="ProtNLM"/>
    </source>
</evidence>
<feature type="compositionally biased region" description="Basic and acidic residues" evidence="1">
    <location>
        <begin position="366"/>
        <end position="375"/>
    </location>
</feature>
<feature type="compositionally biased region" description="Basic and acidic residues" evidence="1">
    <location>
        <begin position="385"/>
        <end position="396"/>
    </location>
</feature>
<organism evidence="2 3">
    <name type="scientific">Microthyrium microscopicum</name>
    <dbReference type="NCBI Taxonomy" id="703497"/>
    <lineage>
        <taxon>Eukaryota</taxon>
        <taxon>Fungi</taxon>
        <taxon>Dikarya</taxon>
        <taxon>Ascomycota</taxon>
        <taxon>Pezizomycotina</taxon>
        <taxon>Dothideomycetes</taxon>
        <taxon>Dothideomycetes incertae sedis</taxon>
        <taxon>Microthyriales</taxon>
        <taxon>Microthyriaceae</taxon>
        <taxon>Microthyrium</taxon>
    </lineage>
</organism>